<proteinExistence type="evidence at transcript level"/>
<evidence type="ECO:0000256" key="1">
    <source>
        <dbReference type="SAM" id="Phobius"/>
    </source>
</evidence>
<dbReference type="OMA" id="ILWHSSK"/>
<feature type="signal peptide" evidence="2">
    <location>
        <begin position="1"/>
        <end position="15"/>
    </location>
</feature>
<dbReference type="AlphaFoldDB" id="T2MFR6"/>
<dbReference type="Pfam" id="PF05753">
    <property type="entry name" value="TRAP_beta"/>
    <property type="match status" value="1"/>
</dbReference>
<dbReference type="EMBL" id="HAAD01004724">
    <property type="protein sequence ID" value="CDG70956.1"/>
    <property type="molecule type" value="mRNA"/>
</dbReference>
<evidence type="ECO:0000256" key="2">
    <source>
        <dbReference type="SAM" id="SignalP"/>
    </source>
</evidence>
<dbReference type="KEGG" id="hmg:100206362"/>
<protein>
    <submittedName>
        <fullName evidence="3">Translocon-associated protein subunit beta</fullName>
    </submittedName>
</protein>
<sequence>MIVLFVSLYLAFAYADVDSQARLLASKNVENKFIVENKDLVIKYSIFNIGSSPANQVVLNDKSFSISDFEFVRGHLPVEWKSIAPGSNVTHIVVLKPLKIGFFNFTAGQLKYQPGEGDDIQDAFTSFPGEGFIMSEIEFSRKHSPHLLEWSIFALMCMPSLLIPFMLWYRSHSKYTQEKSKKH</sequence>
<dbReference type="PANTHER" id="PTHR12861">
    <property type="entry name" value="TRANSLOCON-ASSOCIATED PROTEIN, BETA SUBUNIT PRECURSOR TRAP-BETA SIGNAL SEQUENCE RECEPTOR BETA SUBUNIT"/>
    <property type="match status" value="1"/>
</dbReference>
<evidence type="ECO:0000313" key="3">
    <source>
        <dbReference type="EMBL" id="CDG70956.1"/>
    </source>
</evidence>
<accession>T2MFR6</accession>
<keyword evidence="1" id="KW-0812">Transmembrane</keyword>
<dbReference type="OrthoDB" id="5860827at2759"/>
<gene>
    <name evidence="3" type="primary">SSR2</name>
</gene>
<dbReference type="PANTHER" id="PTHR12861:SF3">
    <property type="entry name" value="TRANSLOCON-ASSOCIATED PROTEIN SUBUNIT BETA"/>
    <property type="match status" value="1"/>
</dbReference>
<feature type="chain" id="PRO_5044738713" evidence="2">
    <location>
        <begin position="16"/>
        <end position="183"/>
    </location>
</feature>
<keyword evidence="1" id="KW-1133">Transmembrane helix</keyword>
<dbReference type="GO" id="GO:0005783">
    <property type="term" value="C:endoplasmic reticulum"/>
    <property type="evidence" value="ECO:0007669"/>
    <property type="project" value="TreeGrafter"/>
</dbReference>
<feature type="transmembrane region" description="Helical" evidence="1">
    <location>
        <begin position="150"/>
        <end position="169"/>
    </location>
</feature>
<keyword evidence="1" id="KW-0472">Membrane</keyword>
<name>T2MFR6_HYDVU</name>
<organism evidence="3">
    <name type="scientific">Hydra vulgaris</name>
    <name type="common">Hydra</name>
    <name type="synonym">Hydra attenuata</name>
    <dbReference type="NCBI Taxonomy" id="6087"/>
    <lineage>
        <taxon>Eukaryota</taxon>
        <taxon>Metazoa</taxon>
        <taxon>Cnidaria</taxon>
        <taxon>Hydrozoa</taxon>
        <taxon>Hydroidolina</taxon>
        <taxon>Anthoathecata</taxon>
        <taxon>Aplanulata</taxon>
        <taxon>Hydridae</taxon>
        <taxon>Hydra</taxon>
    </lineage>
</organism>
<reference evidence="3" key="1">
    <citation type="journal article" date="2013" name="Genome Biol. Evol.">
        <title>Punctuated emergences of genetic and phenotypic innovations in eumetazoan, bilaterian, euteleostome, and hominidae ancestors.</title>
        <authorList>
            <person name="Wenger Y."/>
            <person name="Galliot B."/>
        </authorList>
    </citation>
    <scope>NUCLEOTIDE SEQUENCE</scope>
    <source>
        <tissue evidence="3">Whole animals</tissue>
    </source>
</reference>
<keyword evidence="2" id="KW-0732">Signal</keyword>